<reference evidence="3" key="1">
    <citation type="submission" date="2021-02" db="EMBL/GenBank/DDBJ databases">
        <authorList>
            <person name="Dougan E. K."/>
            <person name="Rhodes N."/>
            <person name="Thang M."/>
            <person name="Chan C."/>
        </authorList>
    </citation>
    <scope>NUCLEOTIDE SEQUENCE</scope>
</reference>
<evidence type="ECO:0000259" key="2">
    <source>
        <dbReference type="Pfam" id="PF03407"/>
    </source>
</evidence>
<feature type="domain" description="Nucleotide-diphospho-sugar transferase" evidence="2">
    <location>
        <begin position="37"/>
        <end position="183"/>
    </location>
</feature>
<dbReference type="Proteomes" id="UP000604046">
    <property type="component" value="Unassembled WGS sequence"/>
</dbReference>
<name>A0A812UMT1_9DINO</name>
<keyword evidence="4" id="KW-1185">Reference proteome</keyword>
<comment type="similarity">
    <text evidence="1">Belongs to the glycosyltransferase 77 family.</text>
</comment>
<accession>A0A812UMT1</accession>
<dbReference type="OrthoDB" id="540503at2759"/>
<comment type="caution">
    <text evidence="3">The sequence shown here is derived from an EMBL/GenBank/DDBJ whole genome shotgun (WGS) entry which is preliminary data.</text>
</comment>
<proteinExistence type="inferred from homology"/>
<evidence type="ECO:0000313" key="3">
    <source>
        <dbReference type="EMBL" id="CAE7587853.1"/>
    </source>
</evidence>
<sequence>MLLLMACTDPACAFHGVRVQALNLALSIRRNVPHLEHRFVVVAMDARAYKELKDEGFHSLLYSSGTSDLSDLIWKFRWWLLLVAVRYGLRLAVVDSDVVAFRDPFPLLGHDADMEIATEHFWPQKHLWKGWVRPEDDLSTGFIYVQPSRKLGAFLDAFLSANADEVLPGRLLRDPFDQRVFNKQGAWLEP</sequence>
<protein>
    <recommendedName>
        <fullName evidence="2">Nucleotide-diphospho-sugar transferase domain-containing protein</fullName>
    </recommendedName>
</protein>
<dbReference type="SUPFAM" id="SSF53448">
    <property type="entry name" value="Nucleotide-diphospho-sugar transferases"/>
    <property type="match status" value="1"/>
</dbReference>
<dbReference type="AlphaFoldDB" id="A0A812UMT1"/>
<organism evidence="3 4">
    <name type="scientific">Symbiodinium natans</name>
    <dbReference type="NCBI Taxonomy" id="878477"/>
    <lineage>
        <taxon>Eukaryota</taxon>
        <taxon>Sar</taxon>
        <taxon>Alveolata</taxon>
        <taxon>Dinophyceae</taxon>
        <taxon>Suessiales</taxon>
        <taxon>Symbiodiniaceae</taxon>
        <taxon>Symbiodinium</taxon>
    </lineage>
</organism>
<gene>
    <name evidence="3" type="ORF">SNAT2548_LOCUS33500</name>
</gene>
<evidence type="ECO:0000256" key="1">
    <source>
        <dbReference type="ARBA" id="ARBA00007033"/>
    </source>
</evidence>
<dbReference type="InterPro" id="IPR029044">
    <property type="entry name" value="Nucleotide-diphossugar_trans"/>
</dbReference>
<dbReference type="InterPro" id="IPR005069">
    <property type="entry name" value="Nucl-diP-sugar_transferase"/>
</dbReference>
<evidence type="ECO:0000313" key="4">
    <source>
        <dbReference type="Proteomes" id="UP000604046"/>
    </source>
</evidence>
<dbReference type="EMBL" id="CAJNDS010002760">
    <property type="protein sequence ID" value="CAE7587853.1"/>
    <property type="molecule type" value="Genomic_DNA"/>
</dbReference>
<dbReference type="Pfam" id="PF03407">
    <property type="entry name" value="Nucleotid_trans"/>
    <property type="match status" value="1"/>
</dbReference>